<evidence type="ECO:0000256" key="4">
    <source>
        <dbReference type="ARBA" id="ARBA00023125"/>
    </source>
</evidence>
<dbReference type="SUPFAM" id="SSF46785">
    <property type="entry name" value="Winged helix' DNA-binding domain"/>
    <property type="match status" value="1"/>
</dbReference>
<sequence>MLKSERLSKMIELVNSEGVISANKLMQLLNVSDMTIRRDLEELDNAGKLVRVHGGAQSLNYQRIIELSHDEKKELNIREKIDAACKAAKYIKENETVFFGPGTTIEAIVDFIDVKELRIVTNSLSVFEKFQQKNAMYEIYLVGGSYRDKTRTFVGSIANEVLTNLKFDKAFIGVNGINETQVSTYNIEEGSSQKIALNNSILKIIVADHYKFDKEDFYQFYPLSDIDLIITDDGIEKDKFTKYVNLVNLK</sequence>
<dbReference type="PROSITE" id="PS00894">
    <property type="entry name" value="HTH_DEOR_1"/>
    <property type="match status" value="1"/>
</dbReference>
<evidence type="ECO:0000256" key="3">
    <source>
        <dbReference type="ARBA" id="ARBA00023015"/>
    </source>
</evidence>
<accession>A0AAE9XEN2</accession>
<organism evidence="8 9">
    <name type="scientific">Vagococcus lutrae</name>
    <dbReference type="NCBI Taxonomy" id="81947"/>
    <lineage>
        <taxon>Bacteria</taxon>
        <taxon>Bacillati</taxon>
        <taxon>Bacillota</taxon>
        <taxon>Bacilli</taxon>
        <taxon>Lactobacillales</taxon>
        <taxon>Enterococcaceae</taxon>
        <taxon>Vagococcus</taxon>
    </lineage>
</organism>
<evidence type="ECO:0000256" key="6">
    <source>
        <dbReference type="ARBA" id="ARBA00024937"/>
    </source>
</evidence>
<keyword evidence="5" id="KW-0804">Transcription</keyword>
<keyword evidence="2" id="KW-0678">Repressor</keyword>
<dbReference type="PRINTS" id="PR00037">
    <property type="entry name" value="HTHLACR"/>
</dbReference>
<dbReference type="SMART" id="SM00420">
    <property type="entry name" value="HTH_DEOR"/>
    <property type="match status" value="1"/>
</dbReference>
<dbReference type="InterPro" id="IPR014036">
    <property type="entry name" value="DeoR-like_C"/>
</dbReference>
<dbReference type="Pfam" id="PF00455">
    <property type="entry name" value="DeoRC"/>
    <property type="match status" value="1"/>
</dbReference>
<dbReference type="AlphaFoldDB" id="A0AAE9XEN2"/>
<dbReference type="Pfam" id="PF08220">
    <property type="entry name" value="HTH_DeoR"/>
    <property type="match status" value="1"/>
</dbReference>
<feature type="domain" description="HTH deoR-type" evidence="7">
    <location>
        <begin position="3"/>
        <end position="58"/>
    </location>
</feature>
<dbReference type="Proteomes" id="UP001179600">
    <property type="component" value="Chromosome"/>
</dbReference>
<evidence type="ECO:0000256" key="2">
    <source>
        <dbReference type="ARBA" id="ARBA00022491"/>
    </source>
</evidence>
<dbReference type="PANTHER" id="PTHR30363">
    <property type="entry name" value="HTH-TYPE TRANSCRIPTIONAL REGULATOR SRLR-RELATED"/>
    <property type="match status" value="1"/>
</dbReference>
<evidence type="ECO:0000313" key="8">
    <source>
        <dbReference type="EMBL" id="WCG22899.1"/>
    </source>
</evidence>
<keyword evidence="4 8" id="KW-0238">DNA-binding</keyword>
<dbReference type="PROSITE" id="PS51000">
    <property type="entry name" value="HTH_DEOR_2"/>
    <property type="match status" value="1"/>
</dbReference>
<protein>
    <recommendedName>
        <fullName evidence="1">Lactose phosphotransferase system repressor</fullName>
    </recommendedName>
</protein>
<dbReference type="GO" id="GO:0003700">
    <property type="term" value="F:DNA-binding transcription factor activity"/>
    <property type="evidence" value="ECO:0007669"/>
    <property type="project" value="InterPro"/>
</dbReference>
<dbReference type="InterPro" id="IPR018356">
    <property type="entry name" value="Tscrpt_reg_HTH_DeoR_CS"/>
</dbReference>
<dbReference type="PANTHER" id="PTHR30363:SF4">
    <property type="entry name" value="GLYCEROL-3-PHOSPHATE REGULON REPRESSOR"/>
    <property type="match status" value="1"/>
</dbReference>
<proteinExistence type="predicted"/>
<dbReference type="EMBL" id="CP116507">
    <property type="protein sequence ID" value="WCG22899.1"/>
    <property type="molecule type" value="Genomic_DNA"/>
</dbReference>
<comment type="function">
    <text evidence="6">Repressor of the lactose catabolism operon. Galactose-6-phosphate is the inducer.</text>
</comment>
<dbReference type="InterPro" id="IPR037171">
    <property type="entry name" value="NagB/RpiA_transferase-like"/>
</dbReference>
<name>A0AAE9XEN2_9ENTE</name>
<dbReference type="GO" id="GO:0003677">
    <property type="term" value="F:DNA binding"/>
    <property type="evidence" value="ECO:0007669"/>
    <property type="project" value="UniProtKB-KW"/>
</dbReference>
<dbReference type="InterPro" id="IPR001034">
    <property type="entry name" value="DeoR_HTH"/>
</dbReference>
<dbReference type="InterPro" id="IPR036388">
    <property type="entry name" value="WH-like_DNA-bd_sf"/>
</dbReference>
<reference evidence="8" key="1">
    <citation type="submission" date="2023-01" db="EMBL/GenBank/DDBJ databases">
        <title>Oxazolidinone resistance genes in florfenicol resistant enterococci from beef cattle and veal calves at slaughter.</title>
        <authorList>
            <person name="Biggel M."/>
        </authorList>
    </citation>
    <scope>NUCLEOTIDE SEQUENCE</scope>
    <source>
        <strain evidence="8">K204-1</strain>
    </source>
</reference>
<evidence type="ECO:0000256" key="1">
    <source>
        <dbReference type="ARBA" id="ARBA00021390"/>
    </source>
</evidence>
<dbReference type="RefSeq" id="WP_272163437.1">
    <property type="nucleotide sequence ID" value="NZ_CP116507.1"/>
</dbReference>
<dbReference type="SUPFAM" id="SSF100950">
    <property type="entry name" value="NagB/RpiA/CoA transferase-like"/>
    <property type="match status" value="1"/>
</dbReference>
<dbReference type="InterPro" id="IPR050313">
    <property type="entry name" value="Carb_Metab_HTH_regulators"/>
</dbReference>
<keyword evidence="3" id="KW-0805">Transcription regulation</keyword>
<dbReference type="Gene3D" id="3.40.50.1360">
    <property type="match status" value="1"/>
</dbReference>
<evidence type="ECO:0000256" key="5">
    <source>
        <dbReference type="ARBA" id="ARBA00023163"/>
    </source>
</evidence>
<evidence type="ECO:0000259" key="7">
    <source>
        <dbReference type="PROSITE" id="PS51000"/>
    </source>
</evidence>
<dbReference type="Gene3D" id="1.10.10.10">
    <property type="entry name" value="Winged helix-like DNA-binding domain superfamily/Winged helix DNA-binding domain"/>
    <property type="match status" value="1"/>
</dbReference>
<dbReference type="InterPro" id="IPR036390">
    <property type="entry name" value="WH_DNA-bd_sf"/>
</dbReference>
<evidence type="ECO:0000313" key="9">
    <source>
        <dbReference type="Proteomes" id="UP001179600"/>
    </source>
</evidence>
<dbReference type="SMART" id="SM01134">
    <property type="entry name" value="DeoRC"/>
    <property type="match status" value="1"/>
</dbReference>
<gene>
    <name evidence="8" type="ORF">PML95_01245</name>
</gene>